<dbReference type="GO" id="GO:0008195">
    <property type="term" value="F:phosphatidate phosphatase activity"/>
    <property type="evidence" value="ECO:0007669"/>
    <property type="project" value="InterPro"/>
</dbReference>
<dbReference type="GO" id="GO:0030479">
    <property type="term" value="C:actin cortical patch"/>
    <property type="evidence" value="ECO:0007669"/>
    <property type="project" value="TreeGrafter"/>
</dbReference>
<dbReference type="Pfam" id="PF09949">
    <property type="entry name" value="APP1_cat"/>
    <property type="match status" value="1"/>
</dbReference>
<keyword evidence="4" id="KW-1185">Reference proteome</keyword>
<name>A0A0D7BJ67_9AGAR</name>
<dbReference type="Proteomes" id="UP000054007">
    <property type="component" value="Unassembled WGS sequence"/>
</dbReference>
<dbReference type="EMBL" id="KN880471">
    <property type="protein sequence ID" value="KIY70255.1"/>
    <property type="molecule type" value="Genomic_DNA"/>
</dbReference>
<feature type="signal peptide" evidence="1">
    <location>
        <begin position="1"/>
        <end position="19"/>
    </location>
</feature>
<evidence type="ECO:0000313" key="4">
    <source>
        <dbReference type="Proteomes" id="UP000054007"/>
    </source>
</evidence>
<dbReference type="STRING" id="1314674.A0A0D7BJ67"/>
<feature type="chain" id="PRO_5002317254" description="Phosphatidate phosphatase APP1 catalytic domain-containing protein" evidence="1">
    <location>
        <begin position="20"/>
        <end position="376"/>
    </location>
</feature>
<protein>
    <recommendedName>
        <fullName evidence="2">Phosphatidate phosphatase APP1 catalytic domain-containing protein</fullName>
    </recommendedName>
</protein>
<dbReference type="InterPro" id="IPR019236">
    <property type="entry name" value="APP1_cat"/>
</dbReference>
<accession>A0A0D7BJ67</accession>
<feature type="domain" description="Phosphatidate phosphatase APP1 catalytic" evidence="2">
    <location>
        <begin position="174"/>
        <end position="330"/>
    </location>
</feature>
<evidence type="ECO:0000259" key="2">
    <source>
        <dbReference type="Pfam" id="PF09949"/>
    </source>
</evidence>
<evidence type="ECO:0000256" key="1">
    <source>
        <dbReference type="SAM" id="SignalP"/>
    </source>
</evidence>
<gene>
    <name evidence="3" type="ORF">CYLTODRAFT_348076</name>
</gene>
<dbReference type="OrthoDB" id="414243at2759"/>
<reference evidence="3 4" key="1">
    <citation type="journal article" date="2015" name="Fungal Genet. Biol.">
        <title>Evolution of novel wood decay mechanisms in Agaricales revealed by the genome sequences of Fistulina hepatica and Cylindrobasidium torrendii.</title>
        <authorList>
            <person name="Floudas D."/>
            <person name="Held B.W."/>
            <person name="Riley R."/>
            <person name="Nagy L.G."/>
            <person name="Koehler G."/>
            <person name="Ransdell A.S."/>
            <person name="Younus H."/>
            <person name="Chow J."/>
            <person name="Chiniquy J."/>
            <person name="Lipzen A."/>
            <person name="Tritt A."/>
            <person name="Sun H."/>
            <person name="Haridas S."/>
            <person name="LaButti K."/>
            <person name="Ohm R.A."/>
            <person name="Kues U."/>
            <person name="Blanchette R.A."/>
            <person name="Grigoriev I.V."/>
            <person name="Minto R.E."/>
            <person name="Hibbett D.S."/>
        </authorList>
    </citation>
    <scope>NUCLEOTIDE SEQUENCE [LARGE SCALE GENOMIC DNA]</scope>
    <source>
        <strain evidence="3 4">FP15055 ss-10</strain>
    </source>
</reference>
<keyword evidence="1" id="KW-0732">Signal</keyword>
<dbReference type="PANTHER" id="PTHR28208:SF1">
    <property type="entry name" value="FILAMENT ORGANIZATION PROTEIN APP1-LIKE, PUTATIVE (AFU_ORTHOLOGUE AFUA_1G06650)-RELATED"/>
    <property type="match status" value="1"/>
</dbReference>
<sequence>MRASRISVVFLSLALSALSAPSPRRRAVDNGVEVLLFDSPAFQNPADASSTLASIEVYTYQTPIDTSELGDVLHDILSPLSIFGVDASGALETALDRVRLVAAVGKGGQAVTIDVNGCSQPATLGATSTSPDNGLAVQTVSLGQCGDAATFTGALTGASAQASMTVFPSADSGFGVISDIDDTVKVSHVLNKLKLAKATLFDEPEAVAGMPELYSSLASSLSSPNFIYITGSPYQLYPFLRDFIDTSYSETPGPIFAKNLTLSDLGDLSSFLFDSNSTFDFKTSQIARVHEMYPNKKFLTVGDSTEKDPETYGEAFRTFGADFIQCIWIRAVDKADNSDKRFAAAFKDVPKNKYRVYSDDDIVNLLPTIDVAGGAC</sequence>
<dbReference type="PANTHER" id="PTHR28208">
    <property type="entry name" value="PHOSPHATIDATE PHOSPHATASE APP1"/>
    <property type="match status" value="1"/>
</dbReference>
<dbReference type="InterPro" id="IPR052935">
    <property type="entry name" value="Mg2+_PAP"/>
</dbReference>
<proteinExistence type="predicted"/>
<dbReference type="AlphaFoldDB" id="A0A0D7BJ67"/>
<organism evidence="3 4">
    <name type="scientific">Cylindrobasidium torrendii FP15055 ss-10</name>
    <dbReference type="NCBI Taxonomy" id="1314674"/>
    <lineage>
        <taxon>Eukaryota</taxon>
        <taxon>Fungi</taxon>
        <taxon>Dikarya</taxon>
        <taxon>Basidiomycota</taxon>
        <taxon>Agaricomycotina</taxon>
        <taxon>Agaricomycetes</taxon>
        <taxon>Agaricomycetidae</taxon>
        <taxon>Agaricales</taxon>
        <taxon>Marasmiineae</taxon>
        <taxon>Physalacriaceae</taxon>
        <taxon>Cylindrobasidium</taxon>
    </lineage>
</organism>
<evidence type="ECO:0000313" key="3">
    <source>
        <dbReference type="EMBL" id="KIY70255.1"/>
    </source>
</evidence>